<protein>
    <submittedName>
        <fullName evidence="3">Uncharacterized protein</fullName>
    </submittedName>
</protein>
<keyword evidence="1" id="KW-0175">Coiled coil</keyword>
<comment type="caution">
    <text evidence="3">The sequence shown here is derived from an EMBL/GenBank/DDBJ whole genome shotgun (WGS) entry which is preliminary data.</text>
</comment>
<sequence length="686" mass="80768">MACINQGKPISPRVKFKTIQKIKEQEYITEQAYLIPENDGTAIYLSYELNKSLENIFKRYSINGYMGVNEFIKMCYDYNLLPQNKNKDILHYIFKSPKSSKNGYIEYKDFFQILHRLSGFLFRKLIMTEQEKFNVLIKHLTALKFSKEVLKSEKYNVGIQVSIKKQTVGINAVCVMTNSSCNTNVDVKNEGTMTDITEIKINEDNKEEKKSEELNTNNINCTMLKSRSFDEIEIKEKINEMEKKCIQKEEVIKKLKEEISNALKMIEEKNIEIENINKNNLNLLEIERKKITELKSEIKKLQEEKNDLEKKQKEIIEDFENREQLQLTKKEESKKIDMEYLELKRLLFLSGEEESVLMKIFSLYSTYNGEIVEYVMDKKRCANFLVTYYLLRKNGKNEKNINLNIENAENLFNEILNKRKYIEGINLSEDVFTYFYFKLLLCNIGMFMYPELSKRESFLEIVLNHILFLNKNEDIINGKEKNTKIKKKSKIKTKGSNEIEVFTGNIIGRYTSSDKSTNSNDFKKKREKKKLENDEQRLILQQMKPKNCNTDQSFEYIESNKTKKKKKNDKKKNKEGKAKEITNYLKQNIEYKGTYGYDTSSEDCISINSINSDYLHYGSWKNNIIQTSKIKDTFMKIPEKVLNGSKIANTNNINFQNILPLYDIEGKIWSSKSEKKKNFIPIFGNE</sequence>
<feature type="compositionally biased region" description="Basic and acidic residues" evidence="2">
    <location>
        <begin position="521"/>
        <end position="533"/>
    </location>
</feature>
<dbReference type="VEuPathDB" id="PlasmoDB:PGAL8A_00535400"/>
<reference evidence="3" key="1">
    <citation type="submission" date="2015-04" db="EMBL/GenBank/DDBJ databases">
        <authorList>
            <consortium name="Pathogen Informatics"/>
        </authorList>
    </citation>
    <scope>NUCLEOTIDE SEQUENCE [LARGE SCALE GENOMIC DNA]</scope>
    <source>
        <strain evidence="3">8A</strain>
    </source>
</reference>
<dbReference type="AlphaFoldDB" id="A0A1J1GZA3"/>
<accession>A0A1J1GZA3</accession>
<evidence type="ECO:0000256" key="1">
    <source>
        <dbReference type="SAM" id="Coils"/>
    </source>
</evidence>
<dbReference type="RefSeq" id="XP_028530577.1">
    <property type="nucleotide sequence ID" value="XM_028674201.1"/>
</dbReference>
<feature type="compositionally biased region" description="Basic residues" evidence="2">
    <location>
        <begin position="562"/>
        <end position="574"/>
    </location>
</feature>
<dbReference type="OrthoDB" id="371569at2759"/>
<dbReference type="GeneID" id="39733887"/>
<evidence type="ECO:0000313" key="4">
    <source>
        <dbReference type="Proteomes" id="UP000220797"/>
    </source>
</evidence>
<feature type="coiled-coil region" evidence="1">
    <location>
        <begin position="238"/>
        <end position="321"/>
    </location>
</feature>
<dbReference type="EMBL" id="CVMV01000110">
    <property type="protein sequence ID" value="CRG97776.1"/>
    <property type="molecule type" value="Genomic_DNA"/>
</dbReference>
<organism evidence="3 4">
    <name type="scientific">Plasmodium gallinaceum</name>
    <dbReference type="NCBI Taxonomy" id="5849"/>
    <lineage>
        <taxon>Eukaryota</taxon>
        <taxon>Sar</taxon>
        <taxon>Alveolata</taxon>
        <taxon>Apicomplexa</taxon>
        <taxon>Aconoidasida</taxon>
        <taxon>Haemosporida</taxon>
        <taxon>Plasmodiidae</taxon>
        <taxon>Plasmodium</taxon>
        <taxon>Plasmodium (Haemamoeba)</taxon>
    </lineage>
</organism>
<feature type="region of interest" description="Disordered" evidence="2">
    <location>
        <begin position="551"/>
        <end position="576"/>
    </location>
</feature>
<dbReference type="Proteomes" id="UP000220797">
    <property type="component" value="Unassembled WGS sequence"/>
</dbReference>
<dbReference type="Gene3D" id="1.10.238.10">
    <property type="entry name" value="EF-hand"/>
    <property type="match status" value="1"/>
</dbReference>
<feature type="region of interest" description="Disordered" evidence="2">
    <location>
        <begin position="512"/>
        <end position="533"/>
    </location>
</feature>
<gene>
    <name evidence="3" type="ORF">PGAL8A_00535400</name>
</gene>
<evidence type="ECO:0000256" key="2">
    <source>
        <dbReference type="SAM" id="MobiDB-lite"/>
    </source>
</evidence>
<keyword evidence="4" id="KW-1185">Reference proteome</keyword>
<name>A0A1J1GZA3_PLAGA</name>
<proteinExistence type="predicted"/>
<dbReference type="SUPFAM" id="SSF47473">
    <property type="entry name" value="EF-hand"/>
    <property type="match status" value="1"/>
</dbReference>
<evidence type="ECO:0000313" key="3">
    <source>
        <dbReference type="EMBL" id="CRG97776.1"/>
    </source>
</evidence>
<dbReference type="InterPro" id="IPR011992">
    <property type="entry name" value="EF-hand-dom_pair"/>
</dbReference>